<name>A0A081KGR4_9GAMM</name>
<dbReference type="Proteomes" id="UP000027997">
    <property type="component" value="Unassembled WGS sequence"/>
</dbReference>
<feature type="domain" description="Autotransporter" evidence="2">
    <location>
        <begin position="752"/>
        <end position="1035"/>
    </location>
</feature>
<dbReference type="AlphaFoldDB" id="A0A081KGR4"/>
<proteinExistence type="predicted"/>
<gene>
    <name evidence="3" type="ORF">GV64_23810</name>
</gene>
<evidence type="ECO:0000313" key="4">
    <source>
        <dbReference type="Proteomes" id="UP000027997"/>
    </source>
</evidence>
<dbReference type="Gene3D" id="2.160.20.20">
    <property type="match status" value="1"/>
</dbReference>
<dbReference type="SMART" id="SM00710">
    <property type="entry name" value="PbH1"/>
    <property type="match status" value="7"/>
</dbReference>
<keyword evidence="4" id="KW-1185">Reference proteome</keyword>
<sequence>MKSSKQLFNKRILAIAVSSVLAGYSSFTLAECSTTPVSPDSGNIKPVSDICVTDQNALEAKENTEYAWLDTDGKTITVEGSGSAILIGEGATITRKFKMYGSTVTTENGTAIDIKNGATIKEGMDIQGSVIASSNGSAIAIDGADIDGGIKITKGSQVSGTNGSAISIKNSDVAGSITIDDSQIESSGATAIDLNATTISGGVKIQNGSQVISDGDAIHLKDSTISDGGLTVYKASVSSISGTAINVDGSTITGDLKIQGGSEVSSIDGDAIAVKNGSTINGSLLLDSGVTVSSENGTAISIENASDITGSIKVQGNSVVQSTNGNAIHIQSGLLKKDGLVIQTGSSVQSTNGTAILIGSGTIIEKDGFKIYDSSVHSVNGDAIVIADGATIDNLTIAKAGSVVSSENGTAIVIDGQAVDGGVINLKIAEGATVSGGEAAIDFSGADSVVKLDIIDGTITGDIIGNTTHNNGSAGNRINFKGNSVFDGHSISGVGWIENSGYLSIHGQQQTVVWDTDTFANKADSTLNFVVGEETNLDETLLQVTGDAKFETGSSVGLTYKGADINDIIGQQITVLEADTIDGGENIAYELEDSLSPLLTGESEEIAKIGLNGEVIGSEIIVEVGVTLDAEMGADQFGDLVEEGGGNAQDIAASEYIVKSALTQFNESQGITPEQAADEIAVLNSNSNPAGELVALLASSGSDAALTAALANELTPDAEGGEVRSALAITDQMRRGSGLRSDYLRNQAWLGNSHDSWNGWTQVLYSDGELDNSSEANGYEMSMLGASFGIDHVMDNNKFLGLSFGMANADIEIGGSQNTKDVTSYQAMGYAGWFNDRFFLDGNFSLAFNDNESTRYVGASTGYEGNQQANAEYSSHQMGYQVAAGMKFDMAGVHVKPKLSYGLQWIQVEEFQETGSPAALRYEQQKYTVMELGAGLSASYNIPVELGTLTPSFTVMGYKDLSNDEYIKENAGLVSDTSDEGFIMTGDSVGDDSLYAHFGADLEMTSGINVGGGLQYYQRGDYRDYALTANMNWRF</sequence>
<dbReference type="InterPro" id="IPR006626">
    <property type="entry name" value="PbH1"/>
</dbReference>
<dbReference type="PROSITE" id="PS51208">
    <property type="entry name" value="AUTOTRANSPORTER"/>
    <property type="match status" value="1"/>
</dbReference>
<feature type="chain" id="PRO_5001758985" description="Autotransporter domain-containing protein" evidence="1">
    <location>
        <begin position="31"/>
        <end position="1035"/>
    </location>
</feature>
<dbReference type="EMBL" id="JOJP01000001">
    <property type="protein sequence ID" value="KEI73340.1"/>
    <property type="molecule type" value="Genomic_DNA"/>
</dbReference>
<reference evidence="3 4" key="1">
    <citation type="submission" date="2014-06" db="EMBL/GenBank/DDBJ databases">
        <title>Whole Genome Sequences of Three Symbiotic Endozoicomonas Bacteria.</title>
        <authorList>
            <person name="Neave M.J."/>
            <person name="Apprill A."/>
            <person name="Voolstra C.R."/>
        </authorList>
    </citation>
    <scope>NUCLEOTIDE SEQUENCE [LARGE SCALE GENOMIC DNA]</scope>
    <source>
        <strain evidence="3 4">DSM 22380</strain>
    </source>
</reference>
<dbReference type="Pfam" id="PF03797">
    <property type="entry name" value="Autotransporter"/>
    <property type="match status" value="1"/>
</dbReference>
<dbReference type="SMART" id="SM00869">
    <property type="entry name" value="Autotransporter"/>
    <property type="match status" value="1"/>
</dbReference>
<comment type="caution">
    <text evidence="3">The sequence shown here is derived from an EMBL/GenBank/DDBJ whole genome shotgun (WGS) entry which is preliminary data.</text>
</comment>
<dbReference type="STRING" id="305900.GV64_23810"/>
<evidence type="ECO:0000256" key="1">
    <source>
        <dbReference type="SAM" id="SignalP"/>
    </source>
</evidence>
<dbReference type="InterPro" id="IPR012332">
    <property type="entry name" value="Autotransporter_pectin_lyase_C"/>
</dbReference>
<protein>
    <recommendedName>
        <fullName evidence="2">Autotransporter domain-containing protein</fullName>
    </recommendedName>
</protein>
<dbReference type="InterPro" id="IPR036709">
    <property type="entry name" value="Autotransporte_beta_dom_sf"/>
</dbReference>
<feature type="signal peptide" evidence="1">
    <location>
        <begin position="1"/>
        <end position="30"/>
    </location>
</feature>
<dbReference type="InterPro" id="IPR005546">
    <property type="entry name" value="Autotransporte_beta"/>
</dbReference>
<dbReference type="Gene3D" id="2.40.128.130">
    <property type="entry name" value="Autotransporter beta-domain"/>
    <property type="match status" value="1"/>
</dbReference>
<dbReference type="RefSeq" id="WP_020581881.1">
    <property type="nucleotide sequence ID" value="NZ_JOJP01000001.1"/>
</dbReference>
<dbReference type="SUPFAM" id="SSF103515">
    <property type="entry name" value="Autotransporter"/>
    <property type="match status" value="1"/>
</dbReference>
<dbReference type="eggNOG" id="COG4625">
    <property type="taxonomic scope" value="Bacteria"/>
</dbReference>
<evidence type="ECO:0000313" key="3">
    <source>
        <dbReference type="EMBL" id="KEI73340.1"/>
    </source>
</evidence>
<organism evidence="3 4">
    <name type="scientific">Endozoicomonas elysicola</name>
    <dbReference type="NCBI Taxonomy" id="305900"/>
    <lineage>
        <taxon>Bacteria</taxon>
        <taxon>Pseudomonadati</taxon>
        <taxon>Pseudomonadota</taxon>
        <taxon>Gammaproteobacteria</taxon>
        <taxon>Oceanospirillales</taxon>
        <taxon>Endozoicomonadaceae</taxon>
        <taxon>Endozoicomonas</taxon>
    </lineage>
</organism>
<accession>A0A081KGR4</accession>
<evidence type="ECO:0000259" key="2">
    <source>
        <dbReference type="PROSITE" id="PS51208"/>
    </source>
</evidence>
<keyword evidence="1" id="KW-0732">Signal</keyword>